<evidence type="ECO:0000313" key="2">
    <source>
        <dbReference type="EMBL" id="OGY60507.1"/>
    </source>
</evidence>
<proteinExistence type="predicted"/>
<keyword evidence="1" id="KW-1133">Transmembrane helix</keyword>
<dbReference type="STRING" id="1797692.A3I33_02690"/>
<keyword evidence="1" id="KW-0472">Membrane</keyword>
<evidence type="ECO:0000256" key="1">
    <source>
        <dbReference type="SAM" id="Phobius"/>
    </source>
</evidence>
<keyword evidence="1" id="KW-0812">Transmembrane</keyword>
<comment type="caution">
    <text evidence="2">The sequence shown here is derived from an EMBL/GenBank/DDBJ whole genome shotgun (WGS) entry which is preliminary data.</text>
</comment>
<protein>
    <recommendedName>
        <fullName evidence="4">Prepilin type IV endopeptidase peptidase domain-containing protein</fullName>
    </recommendedName>
</protein>
<gene>
    <name evidence="2" type="ORF">A3I33_02690</name>
</gene>
<feature type="transmembrane region" description="Helical" evidence="1">
    <location>
        <begin position="164"/>
        <end position="188"/>
    </location>
</feature>
<accession>A0A1G1ZA55</accession>
<feature type="transmembrane region" description="Helical" evidence="1">
    <location>
        <begin position="122"/>
        <end position="144"/>
    </location>
</feature>
<reference evidence="2 3" key="1">
    <citation type="journal article" date="2016" name="Nat. Commun.">
        <title>Thousands of microbial genomes shed light on interconnected biogeochemical processes in an aquifer system.</title>
        <authorList>
            <person name="Anantharaman K."/>
            <person name="Brown C.T."/>
            <person name="Hug L.A."/>
            <person name="Sharon I."/>
            <person name="Castelle C.J."/>
            <person name="Probst A.J."/>
            <person name="Thomas B.C."/>
            <person name="Singh A."/>
            <person name="Wilkins M.J."/>
            <person name="Karaoz U."/>
            <person name="Brodie E.L."/>
            <person name="Williams K.H."/>
            <person name="Hubbard S.S."/>
            <person name="Banfield J.F."/>
        </authorList>
    </citation>
    <scope>NUCLEOTIDE SEQUENCE [LARGE SCALE GENOMIC DNA]</scope>
</reference>
<dbReference type="Proteomes" id="UP000176544">
    <property type="component" value="Unassembled WGS sequence"/>
</dbReference>
<sequence length="190" mass="21730">MILSSVSLLILGVIWGTSLVDKGRSLLSRHHWGIFYASALILFSFATYLGARQLIATYEHPIGRFFDVGYVLIFGIGVRIFLPYLVSLIFAFIFMSVASAYNKKYNERFFEKEEIQMGGLSLLLVGHPGWIFYLPSVIFIYLVLHIYHTLIHGGGARLPVYHLWVPIAIFVILISKYWIANTVIWSLLRI</sequence>
<dbReference type="EMBL" id="MHJA01000030">
    <property type="protein sequence ID" value="OGY60507.1"/>
    <property type="molecule type" value="Genomic_DNA"/>
</dbReference>
<evidence type="ECO:0000313" key="3">
    <source>
        <dbReference type="Proteomes" id="UP000176544"/>
    </source>
</evidence>
<feature type="transmembrane region" description="Helical" evidence="1">
    <location>
        <begin position="32"/>
        <end position="50"/>
    </location>
</feature>
<dbReference type="AlphaFoldDB" id="A0A1G1ZA55"/>
<evidence type="ECO:0008006" key="4">
    <source>
        <dbReference type="Google" id="ProtNLM"/>
    </source>
</evidence>
<organism evidence="2 3">
    <name type="scientific">Candidatus Colwellbacteria bacterium RIFCSPLOWO2_02_FULL_45_11</name>
    <dbReference type="NCBI Taxonomy" id="1797692"/>
    <lineage>
        <taxon>Bacteria</taxon>
        <taxon>Candidatus Colwelliibacteriota</taxon>
    </lineage>
</organism>
<name>A0A1G1ZA55_9BACT</name>